<dbReference type="EMBL" id="FNUT01000010">
    <property type="protein sequence ID" value="SEG58287.1"/>
    <property type="molecule type" value="Genomic_DNA"/>
</dbReference>
<dbReference type="InterPro" id="IPR027417">
    <property type="entry name" value="P-loop_NTPase"/>
</dbReference>
<sequence>MHHHFYAITGGPASGKTTLLEGLEQQGYPFVEEVARRIIKDQVANRGLALPWADKQAYADRMWQESIDAYSLAEIDYADQACFFDRGILDTIAYMIMEDLQFPRNYIKVLNSITYKKVFILPPWIEIFEQDSERKQSWQEAVITYNALKECYIQHGYTPIEVPTGTVEDRIDFILEAL</sequence>
<accession>A0A1H6BDG5</accession>
<name>A0A1H6BDG5_9SPHI</name>
<gene>
    <name evidence="2" type="ORF">SAMN05421877_1107</name>
</gene>
<protein>
    <submittedName>
        <fullName evidence="2">Predicted ATPase</fullName>
    </submittedName>
</protein>
<dbReference type="Proteomes" id="UP000236731">
    <property type="component" value="Unassembled WGS sequence"/>
</dbReference>
<feature type="domain" description="NadR/Ttd14 AAA" evidence="1">
    <location>
        <begin position="6"/>
        <end position="170"/>
    </location>
</feature>
<dbReference type="AlphaFoldDB" id="A0A1H6BDG5"/>
<reference evidence="3" key="1">
    <citation type="submission" date="2016-10" db="EMBL/GenBank/DDBJ databases">
        <authorList>
            <person name="Varghese N."/>
            <person name="Submissions S."/>
        </authorList>
    </citation>
    <scope>NUCLEOTIDE SEQUENCE [LARGE SCALE GENOMIC DNA]</scope>
    <source>
        <strain evidence="3">DSM 22361</strain>
    </source>
</reference>
<dbReference type="OrthoDB" id="5638848at2"/>
<dbReference type="InterPro" id="IPR038727">
    <property type="entry name" value="NadR/Ttd14_AAA_dom"/>
</dbReference>
<evidence type="ECO:0000313" key="2">
    <source>
        <dbReference type="EMBL" id="SEG58287.1"/>
    </source>
</evidence>
<dbReference type="RefSeq" id="WP_103907152.1">
    <property type="nucleotide sequence ID" value="NZ_CP049246.1"/>
</dbReference>
<keyword evidence="3" id="KW-1185">Reference proteome</keyword>
<dbReference type="Gene3D" id="3.40.50.300">
    <property type="entry name" value="P-loop containing nucleotide triphosphate hydrolases"/>
    <property type="match status" value="1"/>
</dbReference>
<evidence type="ECO:0000259" key="1">
    <source>
        <dbReference type="Pfam" id="PF13521"/>
    </source>
</evidence>
<dbReference type="Pfam" id="PF13521">
    <property type="entry name" value="AAA_28"/>
    <property type="match status" value="1"/>
</dbReference>
<dbReference type="SUPFAM" id="SSF52540">
    <property type="entry name" value="P-loop containing nucleoside triphosphate hydrolases"/>
    <property type="match status" value="1"/>
</dbReference>
<organism evidence="2 3">
    <name type="scientific">Sphingobacterium lactis</name>
    <dbReference type="NCBI Taxonomy" id="797291"/>
    <lineage>
        <taxon>Bacteria</taxon>
        <taxon>Pseudomonadati</taxon>
        <taxon>Bacteroidota</taxon>
        <taxon>Sphingobacteriia</taxon>
        <taxon>Sphingobacteriales</taxon>
        <taxon>Sphingobacteriaceae</taxon>
        <taxon>Sphingobacterium</taxon>
    </lineage>
</organism>
<evidence type="ECO:0000313" key="3">
    <source>
        <dbReference type="Proteomes" id="UP000236731"/>
    </source>
</evidence>
<proteinExistence type="predicted"/>